<organism evidence="1 2">
    <name type="scientific">Microbacterium foliorum</name>
    <dbReference type="NCBI Taxonomy" id="104336"/>
    <lineage>
        <taxon>Bacteria</taxon>
        <taxon>Bacillati</taxon>
        <taxon>Actinomycetota</taxon>
        <taxon>Actinomycetes</taxon>
        <taxon>Micrococcales</taxon>
        <taxon>Microbacteriaceae</taxon>
        <taxon>Microbacterium</taxon>
    </lineage>
</organism>
<dbReference type="AlphaFoldDB" id="A0A0F0KHW6"/>
<name>A0A0F0KHW6_9MICO</name>
<protein>
    <submittedName>
        <fullName evidence="1">Uncharacterized protein</fullName>
    </submittedName>
</protein>
<accession>A0A0F0KHW6</accession>
<keyword evidence="2" id="KW-1185">Reference proteome</keyword>
<reference evidence="1 2" key="1">
    <citation type="submission" date="2015-02" db="EMBL/GenBank/DDBJ databases">
        <title>Draft genome sequences of ten Microbacterium spp. with emphasis on heavy metal contaminated environments.</title>
        <authorList>
            <person name="Corretto E."/>
        </authorList>
    </citation>
    <scope>NUCLEOTIDE SEQUENCE [LARGE SCALE GENOMIC DNA]</scope>
    <source>
        <strain evidence="1 2">DSM 12966</strain>
    </source>
</reference>
<comment type="caution">
    <text evidence="1">The sequence shown here is derived from an EMBL/GenBank/DDBJ whole genome shotgun (WGS) entry which is preliminary data.</text>
</comment>
<dbReference type="EMBL" id="JYIU01000044">
    <property type="protein sequence ID" value="KJL20044.1"/>
    <property type="molecule type" value="Genomic_DNA"/>
</dbReference>
<proteinExistence type="predicted"/>
<evidence type="ECO:0000313" key="1">
    <source>
        <dbReference type="EMBL" id="KJL20044.1"/>
    </source>
</evidence>
<dbReference type="PATRIC" id="fig|104336.4.peg.2264"/>
<dbReference type="Proteomes" id="UP000033572">
    <property type="component" value="Unassembled WGS sequence"/>
</dbReference>
<sequence length="190" mass="20130">MENRPAVLRDLGTVCGCTVDHSSRSSLAVVFSVAGCAPPAPSPAATTTTFASDEEAFAAAEETYRGYIAAFNDVDLTKPETFAPVFVFTTESYSADERRQLSEMHAEGYVRGGDIVVVSFDPLTATEETVTARACTDTSQTTFTDAHGVSLVPPDRPDHVYVELTFTSSTPAALLDTSEVVTGESCAPSE</sequence>
<evidence type="ECO:0000313" key="2">
    <source>
        <dbReference type="Proteomes" id="UP000033572"/>
    </source>
</evidence>
<gene>
    <name evidence="1" type="ORF">RN50_02221</name>
</gene>